<evidence type="ECO:0000256" key="1">
    <source>
        <dbReference type="SAM" id="MobiDB-lite"/>
    </source>
</evidence>
<feature type="compositionally biased region" description="Basic and acidic residues" evidence="1">
    <location>
        <begin position="31"/>
        <end position="41"/>
    </location>
</feature>
<dbReference type="AlphaFoldDB" id="B5CNM7"/>
<name>B5CNM7_9FIRM</name>
<gene>
    <name evidence="3" type="ORF">RUMLAC_01065</name>
</gene>
<feature type="signal peptide" evidence="2">
    <location>
        <begin position="1"/>
        <end position="19"/>
    </location>
</feature>
<reference evidence="3 4" key="1">
    <citation type="submission" date="2008-08" db="EMBL/GenBank/DDBJ databases">
        <title>Draft genome sequence of Ruminococcus lactaris ATCC 29176.</title>
        <authorList>
            <person name="Sudarsanam P."/>
            <person name="Ley R."/>
            <person name="Guruge J."/>
            <person name="Turnbaugh P.J."/>
            <person name="Mahowald M."/>
            <person name="Liep D."/>
            <person name="Gordon J."/>
        </authorList>
    </citation>
    <scope>NUCLEOTIDE SEQUENCE [LARGE SCALE GENOMIC DNA]</scope>
    <source>
        <strain evidence="3 4">ATCC 29176</strain>
    </source>
</reference>
<evidence type="ECO:0000313" key="4">
    <source>
        <dbReference type="Proteomes" id="UP000003254"/>
    </source>
</evidence>
<dbReference type="EMBL" id="ABOU02000028">
    <property type="protein sequence ID" value="EDY33308.1"/>
    <property type="molecule type" value="Genomic_DNA"/>
</dbReference>
<keyword evidence="4" id="KW-1185">Reference proteome</keyword>
<accession>B5CNM7</accession>
<dbReference type="RefSeq" id="WP_005608580.1">
    <property type="nucleotide sequence ID" value="NZ_CP102292.1"/>
</dbReference>
<reference evidence="3 4" key="2">
    <citation type="submission" date="2008-08" db="EMBL/GenBank/DDBJ databases">
        <authorList>
            <person name="Fulton L."/>
            <person name="Clifton S."/>
            <person name="Fulton B."/>
            <person name="Xu J."/>
            <person name="Minx P."/>
            <person name="Pepin K.H."/>
            <person name="Johnson M."/>
            <person name="Bhonagiri V."/>
            <person name="Nash W.E."/>
            <person name="Mardis E.R."/>
            <person name="Wilson R.K."/>
        </authorList>
    </citation>
    <scope>NUCLEOTIDE SEQUENCE [LARGE SCALE GENOMIC DNA]</scope>
    <source>
        <strain evidence="3 4">ATCC 29176</strain>
    </source>
</reference>
<dbReference type="Proteomes" id="UP000003254">
    <property type="component" value="Unassembled WGS sequence"/>
</dbReference>
<keyword evidence="2" id="KW-0732">Signal</keyword>
<feature type="region of interest" description="Disordered" evidence="1">
    <location>
        <begin position="21"/>
        <end position="41"/>
    </location>
</feature>
<proteinExistence type="predicted"/>
<organism evidence="3 4">
    <name type="scientific">[Ruminococcus] lactaris ATCC 29176</name>
    <dbReference type="NCBI Taxonomy" id="471875"/>
    <lineage>
        <taxon>Bacteria</taxon>
        <taxon>Bacillati</taxon>
        <taxon>Bacillota</taxon>
        <taxon>Clostridia</taxon>
        <taxon>Lachnospirales</taxon>
        <taxon>Lachnospiraceae</taxon>
        <taxon>Mediterraneibacter</taxon>
    </lineage>
</organism>
<protein>
    <submittedName>
        <fullName evidence="3">Uncharacterized protein</fullName>
    </submittedName>
</protein>
<feature type="compositionally biased region" description="Polar residues" evidence="1">
    <location>
        <begin position="21"/>
        <end position="30"/>
    </location>
</feature>
<dbReference type="GeneID" id="77332907"/>
<evidence type="ECO:0000313" key="3">
    <source>
        <dbReference type="EMBL" id="EDY33308.1"/>
    </source>
</evidence>
<dbReference type="HOGENOM" id="CLU_3276161_0_0_9"/>
<sequence>MRKKILVSLLIAVSVTCFSGCGSSSDQGSNTKEEVVTKKKL</sequence>
<feature type="chain" id="PRO_5038477288" evidence="2">
    <location>
        <begin position="20"/>
        <end position="41"/>
    </location>
</feature>
<evidence type="ECO:0000256" key="2">
    <source>
        <dbReference type="SAM" id="SignalP"/>
    </source>
</evidence>
<comment type="caution">
    <text evidence="3">The sequence shown here is derived from an EMBL/GenBank/DDBJ whole genome shotgun (WGS) entry which is preliminary data.</text>
</comment>